<dbReference type="Gene3D" id="3.40.50.1110">
    <property type="entry name" value="SGNH hydrolase"/>
    <property type="match status" value="1"/>
</dbReference>
<keyword evidence="3" id="KW-1185">Reference proteome</keyword>
<dbReference type="EMBL" id="AECZ01000014">
    <property type="protein sequence ID" value="EFL50987.1"/>
    <property type="molecule type" value="Genomic_DNA"/>
</dbReference>
<gene>
    <name evidence="2" type="ORF">DesfrDRAFT_2359</name>
</gene>
<name>E1JXL0_SOLFR</name>
<dbReference type="STRING" id="596151.DesfrDRAFT_2359"/>
<dbReference type="PROSITE" id="PS51257">
    <property type="entry name" value="PROKAR_LIPOPROTEIN"/>
    <property type="match status" value="1"/>
</dbReference>
<proteinExistence type="predicted"/>
<dbReference type="eggNOG" id="ENOG50317RJ">
    <property type="taxonomic scope" value="Bacteria"/>
</dbReference>
<feature type="transmembrane region" description="Helical" evidence="1">
    <location>
        <begin position="7"/>
        <end position="29"/>
    </location>
</feature>
<dbReference type="AlphaFoldDB" id="E1JXL0"/>
<keyword evidence="1" id="KW-1133">Transmembrane helix</keyword>
<evidence type="ECO:0000313" key="2">
    <source>
        <dbReference type="EMBL" id="EFL50987.1"/>
    </source>
</evidence>
<evidence type="ECO:0008006" key="4">
    <source>
        <dbReference type="Google" id="ProtNLM"/>
    </source>
</evidence>
<dbReference type="InterPro" id="IPR036514">
    <property type="entry name" value="SGNH_hydro_sf"/>
</dbReference>
<dbReference type="SUPFAM" id="SSF52266">
    <property type="entry name" value="SGNH hydrolase"/>
    <property type="match status" value="2"/>
</dbReference>
<dbReference type="RefSeq" id="WP_005994098.1">
    <property type="nucleotide sequence ID" value="NZ_AECZ01000014.1"/>
</dbReference>
<sequence>MKRFLRIGGIVLLVAVQVLLACYIVDFVFRDYEKEHVYSYASKDAPEYSLKKMLLNDVHGVVAKRKPAGEYRILVFGDSYTYAVTKPEYGFCAVLEKKLNAMGLGRTFRVVNLGFPSISFPDYLERFAFWTQALDYDAIIFNVYFGNDFNDVRNTPYDPAAFAARLADACRHGMAYGPYTLVPHQYPFRFMDFVKAQVLFKLQSDKALRRMLFLPDLDALGVMPDKQDPRYSSLLPLTPDQMASEMRSSMKPFYKDTMFAYKNDLPWYALFLATAAKVAGTGKPVMVMLSPPECAVSRPVGDKAARDLGEDPAKADFGLPTRITRELARRVGLPQDDIYDLTPCLAGDTPGGKRTYTGRDTHWSPEGNAWVAELLARRVASRWFGRETEPAACPQKTSAFEPIPAGELPPTDKIEGLAASIVAGCPR</sequence>
<organism evidence="2 3">
    <name type="scientific">Solidesulfovibrio fructosivorans JJ]</name>
    <dbReference type="NCBI Taxonomy" id="596151"/>
    <lineage>
        <taxon>Bacteria</taxon>
        <taxon>Pseudomonadati</taxon>
        <taxon>Thermodesulfobacteriota</taxon>
        <taxon>Desulfovibrionia</taxon>
        <taxon>Desulfovibrionales</taxon>
        <taxon>Desulfovibrionaceae</taxon>
        <taxon>Solidesulfovibrio</taxon>
    </lineage>
</organism>
<dbReference type="GO" id="GO:0016788">
    <property type="term" value="F:hydrolase activity, acting on ester bonds"/>
    <property type="evidence" value="ECO:0007669"/>
    <property type="project" value="UniProtKB-ARBA"/>
</dbReference>
<comment type="caution">
    <text evidence="2">The sequence shown here is derived from an EMBL/GenBank/DDBJ whole genome shotgun (WGS) entry which is preliminary data.</text>
</comment>
<evidence type="ECO:0000256" key="1">
    <source>
        <dbReference type="SAM" id="Phobius"/>
    </source>
</evidence>
<protein>
    <recommendedName>
        <fullName evidence="4">AlgX/AlgJ SGNH hydrolase-like domain-containing protein</fullName>
    </recommendedName>
</protein>
<accession>E1JXL0</accession>
<dbReference type="Proteomes" id="UP000006250">
    <property type="component" value="Unassembled WGS sequence"/>
</dbReference>
<reference evidence="2 3" key="1">
    <citation type="submission" date="2010-08" db="EMBL/GenBank/DDBJ databases">
        <title>The draft genome of Desulfovibrio fructosovorans JJ.</title>
        <authorList>
            <consortium name="US DOE Joint Genome Institute (JGI-PGF)"/>
            <person name="Lucas S."/>
            <person name="Copeland A."/>
            <person name="Lapidus A."/>
            <person name="Cheng J.-F."/>
            <person name="Bruce D."/>
            <person name="Goodwin L."/>
            <person name="Pitluck S."/>
            <person name="Land M.L."/>
            <person name="Hauser L."/>
            <person name="Chang Y.-J."/>
            <person name="Jeffries C."/>
            <person name="Wall J.D."/>
            <person name="Stahl D.A."/>
            <person name="Arkin A.P."/>
            <person name="Dehal P."/>
            <person name="Stolyar S.M."/>
            <person name="Hazen T.C."/>
            <person name="Woyke T.J."/>
        </authorList>
    </citation>
    <scope>NUCLEOTIDE SEQUENCE [LARGE SCALE GENOMIC DNA]</scope>
    <source>
        <strain evidence="2 3">JJ</strain>
    </source>
</reference>
<keyword evidence="1" id="KW-0472">Membrane</keyword>
<evidence type="ECO:0000313" key="3">
    <source>
        <dbReference type="Proteomes" id="UP000006250"/>
    </source>
</evidence>
<keyword evidence="1" id="KW-0812">Transmembrane</keyword>